<evidence type="ECO:0000256" key="1">
    <source>
        <dbReference type="ARBA" id="ARBA00004479"/>
    </source>
</evidence>
<evidence type="ECO:0000256" key="2">
    <source>
        <dbReference type="ARBA" id="ARBA00006496"/>
    </source>
</evidence>
<evidence type="ECO:0000256" key="4">
    <source>
        <dbReference type="ARBA" id="ARBA00022729"/>
    </source>
</evidence>
<evidence type="ECO:0000256" key="7">
    <source>
        <dbReference type="ARBA" id="ARBA00023180"/>
    </source>
</evidence>
<name>A0A9N8WQC7_9GLOM</name>
<accession>A0A9N8WQC7</accession>
<keyword evidence="12" id="KW-1185">Reference proteome</keyword>
<feature type="transmembrane region" description="Helical" evidence="8">
    <location>
        <begin position="598"/>
        <end position="623"/>
    </location>
</feature>
<comment type="caution">
    <text evidence="11">The sequence shown here is derived from an EMBL/GenBank/DDBJ whole genome shotgun (WGS) entry which is preliminary data.</text>
</comment>
<dbReference type="Gene3D" id="2.130.10.130">
    <property type="entry name" value="Integrin alpha, N-terminal"/>
    <property type="match status" value="1"/>
</dbReference>
<feature type="signal peptide" evidence="9">
    <location>
        <begin position="1"/>
        <end position="20"/>
    </location>
</feature>
<dbReference type="GO" id="GO:0005886">
    <property type="term" value="C:plasma membrane"/>
    <property type="evidence" value="ECO:0007669"/>
    <property type="project" value="TreeGrafter"/>
</dbReference>
<dbReference type="InterPro" id="IPR013517">
    <property type="entry name" value="FG-GAP"/>
</dbReference>
<evidence type="ECO:0000256" key="5">
    <source>
        <dbReference type="ARBA" id="ARBA00022989"/>
    </source>
</evidence>
<dbReference type="EMBL" id="CAJVPJ010000192">
    <property type="protein sequence ID" value="CAG8492968.1"/>
    <property type="molecule type" value="Genomic_DNA"/>
</dbReference>
<keyword evidence="6 8" id="KW-0472">Membrane</keyword>
<dbReference type="Pfam" id="PF13517">
    <property type="entry name" value="FG-GAP_3"/>
    <property type="match status" value="2"/>
</dbReference>
<dbReference type="AlphaFoldDB" id="A0A9N8WQC7"/>
<dbReference type="InterPro" id="IPR028994">
    <property type="entry name" value="Integrin_alpha_N"/>
</dbReference>
<reference evidence="11" key="1">
    <citation type="submission" date="2021-06" db="EMBL/GenBank/DDBJ databases">
        <authorList>
            <person name="Kallberg Y."/>
            <person name="Tangrot J."/>
            <person name="Rosling A."/>
        </authorList>
    </citation>
    <scope>NUCLEOTIDE SEQUENCE</scope>
    <source>
        <strain evidence="11">IA702</strain>
    </source>
</reference>
<evidence type="ECO:0000259" key="10">
    <source>
        <dbReference type="Pfam" id="PF23122"/>
    </source>
</evidence>
<sequence length="644" mass="71075">MILHFLLLAVGVLLAPTSKAALQPARFPSNALHKVDVGLNNIDGTVAAFADFNSDKFTDVLVLSADQQNIYVYVWDHAKGQFIKSPSATIAIEPNDFTITNVLPGDFNYDGNLDVLVMGPNTKSTDELILRVYLGDGSSQFNTTYLKVPSAMSPQPIPFDFSGNMTTDLLGYRYDNNPDKKLSLWKNIYNAESDVLFEVSDLPIDETATPPCKLADPHSNAFVDLNGDCLSDLFLTCQDDNDVKSFQIWINDKENGFVLKEDGNFPEGTGQISFADLDGDGTIDMIFPVCSKSSCEIHTAYNRQIPLCTNKKDTNCRQAAQLCTADPKFTFDLRQSSDNDAYVVIKTDSLLGGGMIVTNDGEFKGVLPVPIRIGDYNLDGYPDLLVISSKDGDSYVSLLRSEPCQDGCLPSAQRRTFVKVNEGAEDLGALKNAKQAAFFDLDEDGTLDIIVLGSSGSGNAAREVHAIQNNYFNDAFFVKTLVLNGVEKKQNFGVNYPGAAFKFTVLDTSGKKRANQVAQYSQAGYFSMQTPYSLFGLGRTNNYVEELFVGTTRNQTDHYSTFSGVIPNSQLIIIPYQPNDVENPSTWTLELYIHPGDWVPWVLITLIAATVVLALVVFTLNWMEKREDELEKRKALHVINFDAL</sequence>
<keyword evidence="3 8" id="KW-0812">Transmembrane</keyword>
<dbReference type="Proteomes" id="UP000789572">
    <property type="component" value="Unassembled WGS sequence"/>
</dbReference>
<protein>
    <submittedName>
        <fullName evidence="11">10051_t:CDS:1</fullName>
    </submittedName>
</protein>
<dbReference type="OrthoDB" id="10022113at2759"/>
<evidence type="ECO:0000313" key="12">
    <source>
        <dbReference type="Proteomes" id="UP000789572"/>
    </source>
</evidence>
<dbReference type="InterPro" id="IPR057089">
    <property type="entry name" value="C2_TIP"/>
</dbReference>
<feature type="domain" description="T-cell immunomodulatory protein TIP C2" evidence="10">
    <location>
        <begin position="492"/>
        <end position="592"/>
    </location>
</feature>
<dbReference type="PANTHER" id="PTHR13412:SF0">
    <property type="entry name" value="T-CELL IMMUNOMODULATORY PROTEIN"/>
    <property type="match status" value="1"/>
</dbReference>
<dbReference type="Pfam" id="PF23122">
    <property type="entry name" value="C2_ITFG1"/>
    <property type="match status" value="1"/>
</dbReference>
<feature type="chain" id="PRO_5040411639" evidence="9">
    <location>
        <begin position="21"/>
        <end position="644"/>
    </location>
</feature>
<keyword evidence="5 8" id="KW-1133">Transmembrane helix</keyword>
<dbReference type="SUPFAM" id="SSF69318">
    <property type="entry name" value="Integrin alpha N-terminal domain"/>
    <property type="match status" value="1"/>
</dbReference>
<keyword evidence="7" id="KW-0325">Glycoprotein</keyword>
<keyword evidence="4 9" id="KW-0732">Signal</keyword>
<evidence type="ECO:0000256" key="6">
    <source>
        <dbReference type="ARBA" id="ARBA00023136"/>
    </source>
</evidence>
<organism evidence="11 12">
    <name type="scientific">Paraglomus occultum</name>
    <dbReference type="NCBI Taxonomy" id="144539"/>
    <lineage>
        <taxon>Eukaryota</taxon>
        <taxon>Fungi</taxon>
        <taxon>Fungi incertae sedis</taxon>
        <taxon>Mucoromycota</taxon>
        <taxon>Glomeromycotina</taxon>
        <taxon>Glomeromycetes</taxon>
        <taxon>Paraglomerales</taxon>
        <taxon>Paraglomeraceae</taxon>
        <taxon>Paraglomus</taxon>
    </lineage>
</organism>
<comment type="similarity">
    <text evidence="2">Belongs to the TIP family.</text>
</comment>
<evidence type="ECO:0000256" key="8">
    <source>
        <dbReference type="SAM" id="Phobius"/>
    </source>
</evidence>
<proteinExistence type="inferred from homology"/>
<evidence type="ECO:0000256" key="3">
    <source>
        <dbReference type="ARBA" id="ARBA00022692"/>
    </source>
</evidence>
<comment type="subcellular location">
    <subcellularLocation>
        <location evidence="1">Membrane</location>
        <topology evidence="1">Single-pass type I membrane protein</topology>
    </subcellularLocation>
</comment>
<evidence type="ECO:0000256" key="9">
    <source>
        <dbReference type="SAM" id="SignalP"/>
    </source>
</evidence>
<dbReference type="PANTHER" id="PTHR13412">
    <property type="entry name" value="T-CELL IMMUNOMODULATORY PROTEIN HOMOLOG"/>
    <property type="match status" value="1"/>
</dbReference>
<dbReference type="InterPro" id="IPR024881">
    <property type="entry name" value="Tip"/>
</dbReference>
<evidence type="ECO:0000313" key="11">
    <source>
        <dbReference type="EMBL" id="CAG8492968.1"/>
    </source>
</evidence>
<gene>
    <name evidence="11" type="ORF">POCULU_LOCUS2174</name>
</gene>